<dbReference type="AlphaFoldDB" id="U4L4H8"/>
<feature type="compositionally biased region" description="Low complexity" evidence="1">
    <location>
        <begin position="90"/>
        <end position="105"/>
    </location>
</feature>
<sequence length="204" mass="21738">MDSPPSPSSTDTDTSSNGTSTASSSTASSSYSSDSQFLSHAGLIAQSGDCCPPPPPSPADDSEGEHPDPELDRQLAIAIAHIYTPTPIRSSTSSSQSSTNQSVQSDYCNSSGQSQSKRTICNHSLIARIYTEEARCYHCKKAHFFGWVYRCRGCGYRVCHNCRPRFVERSWDSIGGLIRVDVPEGVAGVDGGPWPGWGTVGAGL</sequence>
<proteinExistence type="predicted"/>
<organism evidence="2 3">
    <name type="scientific">Pyronema omphalodes (strain CBS 100304)</name>
    <name type="common">Pyronema confluens</name>
    <dbReference type="NCBI Taxonomy" id="1076935"/>
    <lineage>
        <taxon>Eukaryota</taxon>
        <taxon>Fungi</taxon>
        <taxon>Dikarya</taxon>
        <taxon>Ascomycota</taxon>
        <taxon>Pezizomycotina</taxon>
        <taxon>Pezizomycetes</taxon>
        <taxon>Pezizales</taxon>
        <taxon>Pyronemataceae</taxon>
        <taxon>Pyronema</taxon>
    </lineage>
</organism>
<feature type="compositionally biased region" description="Polar residues" evidence="1">
    <location>
        <begin position="106"/>
        <end position="115"/>
    </location>
</feature>
<dbReference type="EMBL" id="HF935612">
    <property type="protein sequence ID" value="CCX11379.1"/>
    <property type="molecule type" value="Genomic_DNA"/>
</dbReference>
<dbReference type="CDD" id="cd00065">
    <property type="entry name" value="FYVE_like_SF"/>
    <property type="match status" value="1"/>
</dbReference>
<protein>
    <submittedName>
        <fullName evidence="2">Uncharacterized protein</fullName>
    </submittedName>
</protein>
<gene>
    <name evidence="2" type="ORF">PCON_10973</name>
</gene>
<name>U4L4H8_PYROM</name>
<accession>U4L4H8</accession>
<evidence type="ECO:0000313" key="3">
    <source>
        <dbReference type="Proteomes" id="UP000018144"/>
    </source>
</evidence>
<feature type="region of interest" description="Disordered" evidence="1">
    <location>
        <begin position="87"/>
        <end position="115"/>
    </location>
</feature>
<reference evidence="2 3" key="1">
    <citation type="journal article" date="2013" name="PLoS Genet.">
        <title>The genome and development-dependent transcriptomes of Pyronema confluens: a window into fungal evolution.</title>
        <authorList>
            <person name="Traeger S."/>
            <person name="Altegoer F."/>
            <person name="Freitag M."/>
            <person name="Gabaldon T."/>
            <person name="Kempken F."/>
            <person name="Kumar A."/>
            <person name="Marcet-Houben M."/>
            <person name="Poggeler S."/>
            <person name="Stajich J.E."/>
            <person name="Nowrousian M."/>
        </authorList>
    </citation>
    <scope>NUCLEOTIDE SEQUENCE [LARGE SCALE GENOMIC DNA]</scope>
    <source>
        <strain evidence="3">CBS 100304</strain>
        <tissue evidence="2">Vegetative mycelium</tissue>
    </source>
</reference>
<feature type="region of interest" description="Disordered" evidence="1">
    <location>
        <begin position="1"/>
        <end position="69"/>
    </location>
</feature>
<dbReference type="OrthoDB" id="5368703at2759"/>
<evidence type="ECO:0000256" key="1">
    <source>
        <dbReference type="SAM" id="MobiDB-lite"/>
    </source>
</evidence>
<dbReference type="Proteomes" id="UP000018144">
    <property type="component" value="Unassembled WGS sequence"/>
</dbReference>
<evidence type="ECO:0000313" key="2">
    <source>
        <dbReference type="EMBL" id="CCX11379.1"/>
    </source>
</evidence>
<feature type="compositionally biased region" description="Low complexity" evidence="1">
    <location>
        <begin position="8"/>
        <end position="35"/>
    </location>
</feature>
<keyword evidence="3" id="KW-1185">Reference proteome</keyword>